<name>A0A378Q0H8_9GAMM</name>
<organism evidence="3 4">
    <name type="scientific">Faucicola atlantae</name>
    <dbReference type="NCBI Taxonomy" id="34059"/>
    <lineage>
        <taxon>Bacteria</taxon>
        <taxon>Pseudomonadati</taxon>
        <taxon>Pseudomonadota</taxon>
        <taxon>Gammaproteobacteria</taxon>
        <taxon>Moraxellales</taxon>
        <taxon>Moraxellaceae</taxon>
        <taxon>Faucicola</taxon>
    </lineage>
</organism>
<evidence type="ECO:0000313" key="3">
    <source>
        <dbReference type="EMBL" id="STY94320.1"/>
    </source>
</evidence>
<dbReference type="InterPro" id="IPR036388">
    <property type="entry name" value="WH-like_DNA-bd_sf"/>
</dbReference>
<evidence type="ECO:0000256" key="1">
    <source>
        <dbReference type="ARBA" id="ARBA00038283"/>
    </source>
</evidence>
<dbReference type="RefSeq" id="WP_067059134.1">
    <property type="nucleotide sequence ID" value="NZ_MXAO01000031.1"/>
</dbReference>
<gene>
    <name evidence="3" type="ORF">NCTC11091_00080</name>
</gene>
<sequence>MYELNAYCGQQASIIVTKPNTLVEARHDLTMAEHDLITLAINKLYVQKSDDNQVLISAKEYANANRVCINYAYRVLKDFANALPNKKLTITLYYDHSTEDSKSPLMVKPRHSNYTAVNMECDWVEKVEQRDQMGYITIHFSELVTHVVQNTGKAYTKYDYLKTRNFKGSSTKRLYELVLKWQDVGKIPAMTIDDWKGYFGRANDYPQVNEFRRRVLDFAIKQINAQGEFEITLEPYRLGRRFTHFSMSIKKLKSTKIKNPSKATPSKTVNLMSPKQADMFAKLLANDTGFGSKFARAGEAMSGFISRTSHDLQRDLGKMAEYMPYLVSVGFKERV</sequence>
<dbReference type="Pfam" id="PF21205">
    <property type="entry name" value="Rep3_C"/>
    <property type="match status" value="1"/>
</dbReference>
<feature type="domain" description="Initiator Rep protein WH1" evidence="2">
    <location>
        <begin position="15"/>
        <end position="177"/>
    </location>
</feature>
<comment type="similarity">
    <text evidence="1">Belongs to the initiator RepB protein family.</text>
</comment>
<evidence type="ECO:0000313" key="4">
    <source>
        <dbReference type="Proteomes" id="UP000255193"/>
    </source>
</evidence>
<dbReference type="EMBL" id="UGQA01000001">
    <property type="protein sequence ID" value="STY94320.1"/>
    <property type="molecule type" value="Genomic_DNA"/>
</dbReference>
<evidence type="ECO:0000259" key="2">
    <source>
        <dbReference type="Pfam" id="PF01051"/>
    </source>
</evidence>
<dbReference type="InterPro" id="IPR000525">
    <property type="entry name" value="Initiator_Rep_WH1"/>
</dbReference>
<dbReference type="Gene3D" id="1.10.10.10">
    <property type="entry name" value="Winged helix-like DNA-binding domain superfamily/Winged helix DNA-binding domain"/>
    <property type="match status" value="2"/>
</dbReference>
<dbReference type="AlphaFoldDB" id="A0A378Q0H8"/>
<protein>
    <submittedName>
        <fullName evidence="3">Replication protein</fullName>
    </submittedName>
</protein>
<accession>A0A378Q0H8</accession>
<proteinExistence type="inferred from homology"/>
<dbReference type="InterPro" id="IPR036390">
    <property type="entry name" value="WH_DNA-bd_sf"/>
</dbReference>
<reference evidence="3 4" key="1">
    <citation type="submission" date="2018-06" db="EMBL/GenBank/DDBJ databases">
        <authorList>
            <consortium name="Pathogen Informatics"/>
            <person name="Doyle S."/>
        </authorList>
    </citation>
    <scope>NUCLEOTIDE SEQUENCE [LARGE SCALE GENOMIC DNA]</scope>
    <source>
        <strain evidence="3 4">NCTC11091</strain>
    </source>
</reference>
<dbReference type="GO" id="GO:0006270">
    <property type="term" value="P:DNA replication initiation"/>
    <property type="evidence" value="ECO:0007669"/>
    <property type="project" value="InterPro"/>
</dbReference>
<dbReference type="Proteomes" id="UP000255193">
    <property type="component" value="Unassembled WGS sequence"/>
</dbReference>
<dbReference type="Pfam" id="PF01051">
    <property type="entry name" value="Rep3_N"/>
    <property type="match status" value="1"/>
</dbReference>
<dbReference type="SUPFAM" id="SSF46785">
    <property type="entry name" value="Winged helix' DNA-binding domain"/>
    <property type="match status" value="2"/>
</dbReference>
<dbReference type="GO" id="GO:0003887">
    <property type="term" value="F:DNA-directed DNA polymerase activity"/>
    <property type="evidence" value="ECO:0007669"/>
    <property type="project" value="InterPro"/>
</dbReference>